<dbReference type="PANTHER" id="PTHR10151:SF120">
    <property type="entry name" value="BIS(5'-ADENOSYL)-TRIPHOSPHATASE"/>
    <property type="match status" value="1"/>
</dbReference>
<dbReference type="InterPro" id="IPR017850">
    <property type="entry name" value="Alkaline_phosphatase_core_sf"/>
</dbReference>
<evidence type="ECO:0000256" key="6">
    <source>
        <dbReference type="SAM" id="SignalP"/>
    </source>
</evidence>
<dbReference type="InterPro" id="IPR002591">
    <property type="entry name" value="Phosphodiest/P_Trfase"/>
</dbReference>
<feature type="binding site" evidence="5">
    <location>
        <position position="115"/>
    </location>
    <ligand>
        <name>substrate</name>
    </ligand>
</feature>
<dbReference type="AlphaFoldDB" id="A0A562T4F6"/>
<evidence type="ECO:0000256" key="2">
    <source>
        <dbReference type="ARBA" id="ARBA00022723"/>
    </source>
</evidence>
<protein>
    <submittedName>
        <fullName evidence="7">Type I phosphodiesterase/nucleotide pyrophosphatase</fullName>
    </submittedName>
</protein>
<proteinExistence type="predicted"/>
<feature type="signal peptide" evidence="6">
    <location>
        <begin position="1"/>
        <end position="20"/>
    </location>
</feature>
<evidence type="ECO:0000256" key="5">
    <source>
        <dbReference type="PIRSR" id="PIRSR031924-51"/>
    </source>
</evidence>
<keyword evidence="3 6" id="KW-0732">Signal</keyword>
<dbReference type="Proteomes" id="UP000316778">
    <property type="component" value="Unassembled WGS sequence"/>
</dbReference>
<evidence type="ECO:0000256" key="4">
    <source>
        <dbReference type="PIRSR" id="PIRSR031924-50"/>
    </source>
</evidence>
<dbReference type="GO" id="GO:0004035">
    <property type="term" value="F:alkaline phosphatase activity"/>
    <property type="evidence" value="ECO:0007669"/>
    <property type="project" value="InterPro"/>
</dbReference>
<sequence>MKWINLLVLAFLPVSHGAVAQKATSPKPFYTPAAQRAPKTVARPKLVVGMVVDQMRWDYLYRYYDRYTANGFKRLLHDGFSCENTLINYAPTVTACGHTCVYTGSVPAIHGIAGNSWYSRELGRDMYCAEDSSVNTVGSSSAAGKMSPRNMLVTTIGDELRLATNFRSKVVGVAIKDRGAILPAGHSANAAFWYDGSTGNWITSTYYMNELPAWAKAFNDQRWPAQYLKTPWNTLYPIETYQQSTADDKPYEGRFKGAANSAFPHVLGGDFGNPFGVIASTPFGNTMTLEFAKKALEAYDLGGGDVTDMLAVSLSSPDYIGHQFGPNSMEVEDNYLRLDKDLAAFFDYLDKKVGKGQYIFFITADHGVAHVPGFMEEHKLPGRTVSGSFSLSDLNKQISSRFGVEKALMAFDNYQIYLDHAAIAKAGQQATAISDFVIAELLQSPAVVNAFPLKQIMQTPLPEVMRTMMTNGYNVKRGGDIQVVLAPGWFGGGKTGTSHGTWYPYDAHIPLVWMGWGIRPGKSNRTMGMTDISPTLAALLRIQMPSGNIGQVIEEITK</sequence>
<dbReference type="SUPFAM" id="SSF53649">
    <property type="entry name" value="Alkaline phosphatase-like"/>
    <property type="match status" value="1"/>
</dbReference>
<accession>A0A562T4F6</accession>
<gene>
    <name evidence="7" type="ORF">LX66_2233</name>
</gene>
<comment type="caution">
    <text evidence="7">The sequence shown here is derived from an EMBL/GenBank/DDBJ whole genome shotgun (WGS) entry which is preliminary data.</text>
</comment>
<reference evidence="7 8" key="1">
    <citation type="journal article" date="2013" name="Stand. Genomic Sci.">
        <title>Genomic Encyclopedia of Type Strains, Phase I: The one thousand microbial genomes (KMG-I) project.</title>
        <authorList>
            <person name="Kyrpides N.C."/>
            <person name="Woyke T."/>
            <person name="Eisen J.A."/>
            <person name="Garrity G."/>
            <person name="Lilburn T.G."/>
            <person name="Beck B.J."/>
            <person name="Whitman W.B."/>
            <person name="Hugenholtz P."/>
            <person name="Klenk H.P."/>
        </authorList>
    </citation>
    <scope>NUCLEOTIDE SEQUENCE [LARGE SCALE GENOMIC DNA]</scope>
    <source>
        <strain evidence="7 8">DSM 13484</strain>
    </source>
</reference>
<evidence type="ECO:0000313" key="7">
    <source>
        <dbReference type="EMBL" id="TWI88158.1"/>
    </source>
</evidence>
<evidence type="ECO:0000256" key="3">
    <source>
        <dbReference type="ARBA" id="ARBA00022729"/>
    </source>
</evidence>
<dbReference type="RefSeq" id="WP_170232372.1">
    <property type="nucleotide sequence ID" value="NZ_BAAAFY010000001.1"/>
</dbReference>
<feature type="active site" description="Phosphothreonine intermediate" evidence="4">
    <location>
        <position position="94"/>
    </location>
</feature>
<organism evidence="7 8">
    <name type="scientific">Chitinophaga japonensis</name>
    <name type="common">Flexibacter japonensis</name>
    <dbReference type="NCBI Taxonomy" id="104662"/>
    <lineage>
        <taxon>Bacteria</taxon>
        <taxon>Pseudomonadati</taxon>
        <taxon>Bacteroidota</taxon>
        <taxon>Chitinophagia</taxon>
        <taxon>Chitinophagales</taxon>
        <taxon>Chitinophagaceae</taxon>
        <taxon>Chitinophaga</taxon>
    </lineage>
</organism>
<feature type="binding site" evidence="5">
    <location>
        <begin position="176"/>
        <end position="178"/>
    </location>
    <ligand>
        <name>substrate</name>
    </ligand>
</feature>
<dbReference type="Gene3D" id="3.30.1360.150">
    <property type="match status" value="1"/>
</dbReference>
<keyword evidence="1 4" id="KW-0597">Phosphoprotein</keyword>
<name>A0A562T4F6_CHIJA</name>
<dbReference type="Pfam" id="PF01663">
    <property type="entry name" value="Phosphodiest"/>
    <property type="match status" value="1"/>
</dbReference>
<feature type="chain" id="PRO_5022062574" evidence="6">
    <location>
        <begin position="21"/>
        <end position="558"/>
    </location>
</feature>
<keyword evidence="2" id="KW-0479">Metal-binding</keyword>
<evidence type="ECO:0000256" key="1">
    <source>
        <dbReference type="ARBA" id="ARBA00022553"/>
    </source>
</evidence>
<keyword evidence="8" id="KW-1185">Reference proteome</keyword>
<dbReference type="PANTHER" id="PTHR10151">
    <property type="entry name" value="ECTONUCLEOTIDE PYROPHOSPHATASE/PHOSPHODIESTERASE"/>
    <property type="match status" value="1"/>
</dbReference>
<dbReference type="CDD" id="cd16016">
    <property type="entry name" value="AP-SPAP"/>
    <property type="match status" value="1"/>
</dbReference>
<dbReference type="GO" id="GO:0046872">
    <property type="term" value="F:metal ion binding"/>
    <property type="evidence" value="ECO:0007669"/>
    <property type="project" value="UniProtKB-KW"/>
</dbReference>
<dbReference type="Gene3D" id="3.40.720.10">
    <property type="entry name" value="Alkaline Phosphatase, subunit A"/>
    <property type="match status" value="1"/>
</dbReference>
<dbReference type="PIRSF" id="PIRSF031924">
    <property type="entry name" value="Pi-irrepressible_AP"/>
    <property type="match status" value="1"/>
</dbReference>
<dbReference type="EMBL" id="VLLG01000003">
    <property type="protein sequence ID" value="TWI88158.1"/>
    <property type="molecule type" value="Genomic_DNA"/>
</dbReference>
<dbReference type="NCBIfam" id="NF042991">
    <property type="entry name" value="alk_phos_PafA"/>
    <property type="match status" value="1"/>
</dbReference>
<dbReference type="InterPro" id="IPR026263">
    <property type="entry name" value="Alkaline_phosphatase_prok"/>
</dbReference>
<evidence type="ECO:0000313" key="8">
    <source>
        <dbReference type="Proteomes" id="UP000316778"/>
    </source>
</evidence>